<dbReference type="Gene3D" id="3.40.50.10810">
    <property type="entry name" value="Tandem AAA-ATPase domain"/>
    <property type="match status" value="1"/>
</dbReference>
<dbReference type="EMBL" id="CAAALY010007550">
    <property type="protein sequence ID" value="VEL09904.1"/>
    <property type="molecule type" value="Genomic_DNA"/>
</dbReference>
<dbReference type="SUPFAM" id="SSF52540">
    <property type="entry name" value="P-loop containing nucleoside triphosphate hydrolases"/>
    <property type="match status" value="1"/>
</dbReference>
<proteinExistence type="predicted"/>
<keyword evidence="1" id="KW-0378">Hydrolase</keyword>
<sequence>MASAFEDVHLEGLASAIVSTFHAQLTGSSDKDVQLSLSEHPNMKLLLDHLPAEVVNNLLTFQQKGVSIGISRQGRILLADDMGLGKTIQAICIAAAFPHDFPLLIICPSSVRFTWLHQLARWLTPNLNDPSNTGFTRSPDNNSSTHRLEHTWLRLPDNLAPEIRVVCSARDLNEPSGSSLGQSRFNLSGSGPKTAITIISYDLLARLAGQLAVMQFGSIIAVSSAVWFINHHLLNLSFLFILSSYLLI</sequence>
<protein>
    <recommendedName>
        <fullName evidence="2">SNF2 N-terminal domain-containing protein</fullName>
    </recommendedName>
</protein>
<dbReference type="InterPro" id="IPR027417">
    <property type="entry name" value="P-loop_NTPase"/>
</dbReference>
<dbReference type="GO" id="GO:0043596">
    <property type="term" value="C:nuclear replication fork"/>
    <property type="evidence" value="ECO:0007669"/>
    <property type="project" value="TreeGrafter"/>
</dbReference>
<reference evidence="3" key="1">
    <citation type="submission" date="2018-11" db="EMBL/GenBank/DDBJ databases">
        <authorList>
            <consortium name="Pathogen Informatics"/>
        </authorList>
    </citation>
    <scope>NUCLEOTIDE SEQUENCE</scope>
</reference>
<dbReference type="Pfam" id="PF00176">
    <property type="entry name" value="SNF2-rel_dom"/>
    <property type="match status" value="1"/>
</dbReference>
<evidence type="ECO:0000313" key="4">
    <source>
        <dbReference type="Proteomes" id="UP000784294"/>
    </source>
</evidence>
<accession>A0A448WEN5</accession>
<keyword evidence="4" id="KW-1185">Reference proteome</keyword>
<gene>
    <name evidence="3" type="ORF">PXEA_LOCUS3344</name>
</gene>
<dbReference type="PANTHER" id="PTHR45766:SF6">
    <property type="entry name" value="SWI_SNF-RELATED MATRIX-ASSOCIATED ACTIN-DEPENDENT REGULATOR OF CHROMATIN SUBFAMILY A-LIKE PROTEIN 1"/>
    <property type="match status" value="1"/>
</dbReference>
<organism evidence="3 4">
    <name type="scientific">Protopolystoma xenopodis</name>
    <dbReference type="NCBI Taxonomy" id="117903"/>
    <lineage>
        <taxon>Eukaryota</taxon>
        <taxon>Metazoa</taxon>
        <taxon>Spiralia</taxon>
        <taxon>Lophotrochozoa</taxon>
        <taxon>Platyhelminthes</taxon>
        <taxon>Monogenea</taxon>
        <taxon>Polyopisthocotylea</taxon>
        <taxon>Polystomatidea</taxon>
        <taxon>Polystomatidae</taxon>
        <taxon>Protopolystoma</taxon>
    </lineage>
</organism>
<dbReference type="GO" id="GO:0016787">
    <property type="term" value="F:hydrolase activity"/>
    <property type="evidence" value="ECO:0007669"/>
    <property type="project" value="UniProtKB-KW"/>
</dbReference>
<dbReference type="AlphaFoldDB" id="A0A448WEN5"/>
<dbReference type="InterPro" id="IPR000330">
    <property type="entry name" value="SNF2_N"/>
</dbReference>
<dbReference type="Proteomes" id="UP000784294">
    <property type="component" value="Unassembled WGS sequence"/>
</dbReference>
<dbReference type="GO" id="GO:0031297">
    <property type="term" value="P:replication fork processing"/>
    <property type="evidence" value="ECO:0007669"/>
    <property type="project" value="TreeGrafter"/>
</dbReference>
<evidence type="ECO:0000256" key="1">
    <source>
        <dbReference type="ARBA" id="ARBA00022801"/>
    </source>
</evidence>
<feature type="domain" description="SNF2 N-terminal" evidence="2">
    <location>
        <begin position="62"/>
        <end position="131"/>
    </location>
</feature>
<dbReference type="OrthoDB" id="6285704at2759"/>
<dbReference type="GO" id="GO:0005524">
    <property type="term" value="F:ATP binding"/>
    <property type="evidence" value="ECO:0007669"/>
    <property type="project" value="InterPro"/>
</dbReference>
<evidence type="ECO:0000259" key="2">
    <source>
        <dbReference type="Pfam" id="PF00176"/>
    </source>
</evidence>
<name>A0A448WEN5_9PLAT</name>
<comment type="caution">
    <text evidence="3">The sequence shown here is derived from an EMBL/GenBank/DDBJ whole genome shotgun (WGS) entry which is preliminary data.</text>
</comment>
<dbReference type="InterPro" id="IPR038718">
    <property type="entry name" value="SNF2-like_sf"/>
</dbReference>
<evidence type="ECO:0000313" key="3">
    <source>
        <dbReference type="EMBL" id="VEL09904.1"/>
    </source>
</evidence>
<dbReference type="PANTHER" id="PTHR45766">
    <property type="entry name" value="DNA ANNEALING HELICASE AND ENDONUCLEASE ZRANB3 FAMILY MEMBER"/>
    <property type="match status" value="1"/>
</dbReference>
<dbReference type="GO" id="GO:0006281">
    <property type="term" value="P:DNA repair"/>
    <property type="evidence" value="ECO:0007669"/>
    <property type="project" value="TreeGrafter"/>
</dbReference>